<reference evidence="2" key="1">
    <citation type="journal article" date="2017" name="Genome Biol.">
        <title>Comparative genomics reveals high biological diversity and specific adaptations in the industrially and medically important fungal genus Aspergillus.</title>
        <authorList>
            <person name="de Vries R.P."/>
            <person name="Riley R."/>
            <person name="Wiebenga A."/>
            <person name="Aguilar-Osorio G."/>
            <person name="Amillis S."/>
            <person name="Uchima C.A."/>
            <person name="Anderluh G."/>
            <person name="Asadollahi M."/>
            <person name="Askin M."/>
            <person name="Barry K."/>
            <person name="Battaglia E."/>
            <person name="Bayram O."/>
            <person name="Benocci T."/>
            <person name="Braus-Stromeyer S.A."/>
            <person name="Caldana C."/>
            <person name="Canovas D."/>
            <person name="Cerqueira G.C."/>
            <person name="Chen F."/>
            <person name="Chen W."/>
            <person name="Choi C."/>
            <person name="Clum A."/>
            <person name="Dos Santos R.A."/>
            <person name="Damasio A.R."/>
            <person name="Diallinas G."/>
            <person name="Emri T."/>
            <person name="Fekete E."/>
            <person name="Flipphi M."/>
            <person name="Freyberg S."/>
            <person name="Gallo A."/>
            <person name="Gournas C."/>
            <person name="Habgood R."/>
            <person name="Hainaut M."/>
            <person name="Harispe M.L."/>
            <person name="Henrissat B."/>
            <person name="Hilden K.S."/>
            <person name="Hope R."/>
            <person name="Hossain A."/>
            <person name="Karabika E."/>
            <person name="Karaffa L."/>
            <person name="Karanyi Z."/>
            <person name="Krasevec N."/>
            <person name="Kuo A."/>
            <person name="Kusch H."/>
            <person name="LaButti K."/>
            <person name="Lagendijk E.L."/>
            <person name="Lapidus A."/>
            <person name="Levasseur A."/>
            <person name="Lindquist E."/>
            <person name="Lipzen A."/>
            <person name="Logrieco A.F."/>
            <person name="MacCabe A."/>
            <person name="Maekelae M.R."/>
            <person name="Malavazi I."/>
            <person name="Melin P."/>
            <person name="Meyer V."/>
            <person name="Mielnichuk N."/>
            <person name="Miskei M."/>
            <person name="Molnar A.P."/>
            <person name="Mule G."/>
            <person name="Ngan C.Y."/>
            <person name="Orejas M."/>
            <person name="Orosz E."/>
            <person name="Ouedraogo J.P."/>
            <person name="Overkamp K.M."/>
            <person name="Park H.-S."/>
            <person name="Perrone G."/>
            <person name="Piumi F."/>
            <person name="Punt P.J."/>
            <person name="Ram A.F."/>
            <person name="Ramon A."/>
            <person name="Rauscher S."/>
            <person name="Record E."/>
            <person name="Riano-Pachon D.M."/>
            <person name="Robert V."/>
            <person name="Roehrig J."/>
            <person name="Ruller R."/>
            <person name="Salamov A."/>
            <person name="Salih N.S."/>
            <person name="Samson R.A."/>
            <person name="Sandor E."/>
            <person name="Sanguinetti M."/>
            <person name="Schuetze T."/>
            <person name="Sepcic K."/>
            <person name="Shelest E."/>
            <person name="Sherlock G."/>
            <person name="Sophianopoulou V."/>
            <person name="Squina F.M."/>
            <person name="Sun H."/>
            <person name="Susca A."/>
            <person name="Todd R.B."/>
            <person name="Tsang A."/>
            <person name="Unkles S.E."/>
            <person name="van de Wiele N."/>
            <person name="van Rossen-Uffink D."/>
            <person name="Oliveira J.V."/>
            <person name="Vesth T.C."/>
            <person name="Visser J."/>
            <person name="Yu J.-H."/>
            <person name="Zhou M."/>
            <person name="Andersen M.R."/>
            <person name="Archer D.B."/>
            <person name="Baker S.E."/>
            <person name="Benoit I."/>
            <person name="Brakhage A.A."/>
            <person name="Braus G.H."/>
            <person name="Fischer R."/>
            <person name="Frisvad J.C."/>
            <person name="Goldman G.H."/>
            <person name="Houbraken J."/>
            <person name="Oakley B."/>
            <person name="Pocsi I."/>
            <person name="Scazzocchio C."/>
            <person name="Seiboth B."/>
            <person name="vanKuyk P.A."/>
            <person name="Wortman J."/>
            <person name="Dyer P.S."/>
            <person name="Grigoriev I.V."/>
        </authorList>
    </citation>
    <scope>NUCLEOTIDE SEQUENCE [LARGE SCALE GENOMIC DNA]</scope>
    <source>
        <strain evidence="2">CBS 516.65</strain>
    </source>
</reference>
<protein>
    <submittedName>
        <fullName evidence="1">Uncharacterized protein</fullName>
    </submittedName>
</protein>
<evidence type="ECO:0000313" key="2">
    <source>
        <dbReference type="Proteomes" id="UP000184300"/>
    </source>
</evidence>
<sequence length="62" mass="6867">MLSGWPRGVWLLFGTCPWIVGSIYPLTSQFLSPSFSVSIDELENLKDLEDDDSTEEAGETEG</sequence>
<keyword evidence="2" id="KW-1185">Reference proteome</keyword>
<evidence type="ECO:0000313" key="1">
    <source>
        <dbReference type="EMBL" id="OJJ84722.1"/>
    </source>
</evidence>
<proteinExistence type="predicted"/>
<accession>A0A1L9VLG5</accession>
<name>A0A1L9VLG5_ASPGL</name>
<dbReference type="GeneID" id="34462747"/>
<dbReference type="EMBL" id="KV878896">
    <property type="protein sequence ID" value="OJJ84722.1"/>
    <property type="molecule type" value="Genomic_DNA"/>
</dbReference>
<dbReference type="RefSeq" id="XP_022401420.1">
    <property type="nucleotide sequence ID" value="XM_022546486.1"/>
</dbReference>
<gene>
    <name evidence="1" type="ORF">ASPGLDRAFT_46621</name>
</gene>
<dbReference type="VEuPathDB" id="FungiDB:ASPGLDRAFT_46621"/>
<dbReference type="Proteomes" id="UP000184300">
    <property type="component" value="Unassembled WGS sequence"/>
</dbReference>
<dbReference type="AlphaFoldDB" id="A0A1L9VLG5"/>
<organism evidence="1 2">
    <name type="scientific">Aspergillus glaucus CBS 516.65</name>
    <dbReference type="NCBI Taxonomy" id="1160497"/>
    <lineage>
        <taxon>Eukaryota</taxon>
        <taxon>Fungi</taxon>
        <taxon>Dikarya</taxon>
        <taxon>Ascomycota</taxon>
        <taxon>Pezizomycotina</taxon>
        <taxon>Eurotiomycetes</taxon>
        <taxon>Eurotiomycetidae</taxon>
        <taxon>Eurotiales</taxon>
        <taxon>Aspergillaceae</taxon>
        <taxon>Aspergillus</taxon>
        <taxon>Aspergillus subgen. Aspergillus</taxon>
    </lineage>
</organism>